<evidence type="ECO:0000256" key="3">
    <source>
        <dbReference type="ARBA" id="ARBA00022806"/>
    </source>
</evidence>
<sequence length="116" mass="13287">NDMLTRSLEEGLRPDLDVLVFDEAQDSSPLQYKVLDFWLQGVKRHYIGGDPDQCIYQWMGTDPGILMGRSCDRQTHLVQSYRVPRADLLPIHLHKFPGFTRVRLIPSIKQGVVPLA</sequence>
<evidence type="ECO:0000259" key="5">
    <source>
        <dbReference type="Pfam" id="PF00580"/>
    </source>
</evidence>
<name>X1UPR0_9ZZZZ</name>
<dbReference type="InterPro" id="IPR027417">
    <property type="entry name" value="P-loop_NTPase"/>
</dbReference>
<comment type="caution">
    <text evidence="6">The sequence shown here is derived from an EMBL/GenBank/DDBJ whole genome shotgun (WGS) entry which is preliminary data.</text>
</comment>
<dbReference type="AlphaFoldDB" id="X1UPR0"/>
<proteinExistence type="predicted"/>
<keyword evidence="3" id="KW-0347">Helicase</keyword>
<gene>
    <name evidence="6" type="ORF">S12H4_55116</name>
</gene>
<feature type="domain" description="UvrD-like helicase ATP-binding" evidence="5">
    <location>
        <begin position="9"/>
        <end position="67"/>
    </location>
</feature>
<evidence type="ECO:0000256" key="2">
    <source>
        <dbReference type="ARBA" id="ARBA00022801"/>
    </source>
</evidence>
<dbReference type="InterPro" id="IPR014016">
    <property type="entry name" value="UvrD-like_ATP-bd"/>
</dbReference>
<protein>
    <recommendedName>
        <fullName evidence="5">UvrD-like helicase ATP-binding domain-containing protein</fullName>
    </recommendedName>
</protein>
<dbReference type="GO" id="GO:0016787">
    <property type="term" value="F:hydrolase activity"/>
    <property type="evidence" value="ECO:0007669"/>
    <property type="project" value="UniProtKB-KW"/>
</dbReference>
<accession>X1UPR0</accession>
<evidence type="ECO:0000256" key="4">
    <source>
        <dbReference type="ARBA" id="ARBA00022840"/>
    </source>
</evidence>
<evidence type="ECO:0000313" key="6">
    <source>
        <dbReference type="EMBL" id="GAJ19459.1"/>
    </source>
</evidence>
<dbReference type="Pfam" id="PF00580">
    <property type="entry name" value="UvrD-helicase"/>
    <property type="match status" value="1"/>
</dbReference>
<dbReference type="GO" id="GO:0005524">
    <property type="term" value="F:ATP binding"/>
    <property type="evidence" value="ECO:0007669"/>
    <property type="project" value="UniProtKB-KW"/>
</dbReference>
<feature type="non-terminal residue" evidence="6">
    <location>
        <position position="1"/>
    </location>
</feature>
<keyword evidence="1" id="KW-0547">Nucleotide-binding</keyword>
<reference evidence="6" key="1">
    <citation type="journal article" date="2014" name="Front. Microbiol.">
        <title>High frequency of phylogenetically diverse reductive dehalogenase-homologous genes in deep subseafloor sedimentary metagenomes.</title>
        <authorList>
            <person name="Kawai M."/>
            <person name="Futagami T."/>
            <person name="Toyoda A."/>
            <person name="Takaki Y."/>
            <person name="Nishi S."/>
            <person name="Hori S."/>
            <person name="Arai W."/>
            <person name="Tsubouchi T."/>
            <person name="Morono Y."/>
            <person name="Uchiyama I."/>
            <person name="Ito T."/>
            <person name="Fujiyama A."/>
            <person name="Inagaki F."/>
            <person name="Takami H."/>
        </authorList>
    </citation>
    <scope>NUCLEOTIDE SEQUENCE</scope>
    <source>
        <strain evidence="6">Expedition CK06-06</strain>
    </source>
</reference>
<dbReference type="SUPFAM" id="SSF52540">
    <property type="entry name" value="P-loop containing nucleoside triphosphate hydrolases"/>
    <property type="match status" value="1"/>
</dbReference>
<evidence type="ECO:0000256" key="1">
    <source>
        <dbReference type="ARBA" id="ARBA00022741"/>
    </source>
</evidence>
<dbReference type="GO" id="GO:0004386">
    <property type="term" value="F:helicase activity"/>
    <property type="evidence" value="ECO:0007669"/>
    <property type="project" value="UniProtKB-KW"/>
</dbReference>
<keyword evidence="2" id="KW-0378">Hydrolase</keyword>
<dbReference type="Gene3D" id="3.40.50.300">
    <property type="entry name" value="P-loop containing nucleotide triphosphate hydrolases"/>
    <property type="match status" value="1"/>
</dbReference>
<organism evidence="6">
    <name type="scientific">marine sediment metagenome</name>
    <dbReference type="NCBI Taxonomy" id="412755"/>
    <lineage>
        <taxon>unclassified sequences</taxon>
        <taxon>metagenomes</taxon>
        <taxon>ecological metagenomes</taxon>
    </lineage>
</organism>
<keyword evidence="4" id="KW-0067">ATP-binding</keyword>
<dbReference type="EMBL" id="BARW01035321">
    <property type="protein sequence ID" value="GAJ19459.1"/>
    <property type="molecule type" value="Genomic_DNA"/>
</dbReference>